<evidence type="ECO:0000313" key="2">
    <source>
        <dbReference type="EMBL" id="CAL8135231.1"/>
    </source>
</evidence>
<reference evidence="2 3" key="1">
    <citation type="submission" date="2024-08" db="EMBL/GenBank/DDBJ databases">
        <authorList>
            <person name="Cucini C."/>
            <person name="Frati F."/>
        </authorList>
    </citation>
    <scope>NUCLEOTIDE SEQUENCE [LARGE SCALE GENOMIC DNA]</scope>
</reference>
<feature type="region of interest" description="Disordered" evidence="1">
    <location>
        <begin position="49"/>
        <end position="78"/>
    </location>
</feature>
<protein>
    <submittedName>
        <fullName evidence="2">Uncharacterized protein</fullName>
    </submittedName>
</protein>
<comment type="caution">
    <text evidence="2">The sequence shown here is derived from an EMBL/GenBank/DDBJ whole genome shotgun (WGS) entry which is preliminary data.</text>
</comment>
<accession>A0ABP1RTL8</accession>
<dbReference type="Proteomes" id="UP001642540">
    <property type="component" value="Unassembled WGS sequence"/>
</dbReference>
<keyword evidence="3" id="KW-1185">Reference proteome</keyword>
<name>A0ABP1RTL8_9HEXA</name>
<feature type="region of interest" description="Disordered" evidence="1">
    <location>
        <begin position="92"/>
        <end position="111"/>
    </location>
</feature>
<gene>
    <name evidence="2" type="ORF">ODALV1_LOCUS25888</name>
</gene>
<organism evidence="2 3">
    <name type="scientific">Orchesella dallaii</name>
    <dbReference type="NCBI Taxonomy" id="48710"/>
    <lineage>
        <taxon>Eukaryota</taxon>
        <taxon>Metazoa</taxon>
        <taxon>Ecdysozoa</taxon>
        <taxon>Arthropoda</taxon>
        <taxon>Hexapoda</taxon>
        <taxon>Collembola</taxon>
        <taxon>Entomobryomorpha</taxon>
        <taxon>Entomobryoidea</taxon>
        <taxon>Orchesellidae</taxon>
        <taxon>Orchesellinae</taxon>
        <taxon>Orchesella</taxon>
    </lineage>
</organism>
<dbReference type="EMBL" id="CAXLJM020000107">
    <property type="protein sequence ID" value="CAL8135231.1"/>
    <property type="molecule type" value="Genomic_DNA"/>
</dbReference>
<evidence type="ECO:0000313" key="3">
    <source>
        <dbReference type="Proteomes" id="UP001642540"/>
    </source>
</evidence>
<proteinExistence type="predicted"/>
<evidence type="ECO:0000256" key="1">
    <source>
        <dbReference type="SAM" id="MobiDB-lite"/>
    </source>
</evidence>
<sequence length="136" mass="15350">MKCIVEFKDEELVQLVPERWLIFRSKIENYAIGRQLEERATITSTLETTDNDTPLIKGKRFNGDGKRAASRVKPPKVKRRLPIANITPKLGLVTSDSTDDSRGSSPSISEKIIMPGSELGSIKDWKRRGRDVNQIL</sequence>
<feature type="compositionally biased region" description="Basic residues" evidence="1">
    <location>
        <begin position="68"/>
        <end position="78"/>
    </location>
</feature>